<comment type="caution">
    <text evidence="2">The sequence shown here is derived from an EMBL/GenBank/DDBJ whole genome shotgun (WGS) entry which is preliminary data.</text>
</comment>
<dbReference type="Gene3D" id="3.30.40.10">
    <property type="entry name" value="Zinc/RING finger domain, C3HC4 (zinc finger)"/>
    <property type="match status" value="1"/>
</dbReference>
<gene>
    <name evidence="2" type="ORF">Q8A67_006399</name>
</gene>
<reference evidence="2" key="1">
    <citation type="submission" date="2023-08" db="EMBL/GenBank/DDBJ databases">
        <title>Chromosome-level Genome Assembly of mud carp (Cirrhinus molitorella).</title>
        <authorList>
            <person name="Liu H."/>
        </authorList>
    </citation>
    <scope>NUCLEOTIDE SEQUENCE</scope>
    <source>
        <strain evidence="2">Prfri</strain>
        <tissue evidence="2">Muscle</tissue>
    </source>
</reference>
<evidence type="ECO:0000313" key="2">
    <source>
        <dbReference type="EMBL" id="KAK2907414.1"/>
    </source>
</evidence>
<proteinExistence type="predicted"/>
<dbReference type="InterPro" id="IPR013083">
    <property type="entry name" value="Znf_RING/FYVE/PHD"/>
</dbReference>
<name>A0AA88Q959_9TELE</name>
<accession>A0AA88Q959</accession>
<dbReference type="AlphaFoldDB" id="A0AA88Q959"/>
<sequence length="163" mass="17320">MASKKGKEPAKKVFVGLEAVLDELDRLSDTDSDASYDSVREAAFLEGEDPDVDNLSSSDEDWLPHKRARQPSPSGLHTPCTPGPSPSPTTSAATPTTPTSGVMDNPVFTSCCRSIVGCQACVQQWMANSTQCPKCRSEPFVVTEVAGLSTALETIKSVADSQQ</sequence>
<dbReference type="SUPFAM" id="SSF57850">
    <property type="entry name" value="RING/U-box"/>
    <property type="match status" value="1"/>
</dbReference>
<dbReference type="Proteomes" id="UP001187343">
    <property type="component" value="Unassembled WGS sequence"/>
</dbReference>
<dbReference type="EMBL" id="JAUYZG010000005">
    <property type="protein sequence ID" value="KAK2907414.1"/>
    <property type="molecule type" value="Genomic_DNA"/>
</dbReference>
<evidence type="ECO:0000256" key="1">
    <source>
        <dbReference type="SAM" id="MobiDB-lite"/>
    </source>
</evidence>
<feature type="region of interest" description="Disordered" evidence="1">
    <location>
        <begin position="44"/>
        <end position="103"/>
    </location>
</feature>
<protein>
    <submittedName>
        <fullName evidence="2">Uncharacterized protein</fullName>
    </submittedName>
</protein>
<organism evidence="2 3">
    <name type="scientific">Cirrhinus molitorella</name>
    <name type="common">mud carp</name>
    <dbReference type="NCBI Taxonomy" id="172907"/>
    <lineage>
        <taxon>Eukaryota</taxon>
        <taxon>Metazoa</taxon>
        <taxon>Chordata</taxon>
        <taxon>Craniata</taxon>
        <taxon>Vertebrata</taxon>
        <taxon>Euteleostomi</taxon>
        <taxon>Actinopterygii</taxon>
        <taxon>Neopterygii</taxon>
        <taxon>Teleostei</taxon>
        <taxon>Ostariophysi</taxon>
        <taxon>Cypriniformes</taxon>
        <taxon>Cyprinidae</taxon>
        <taxon>Labeoninae</taxon>
        <taxon>Labeonini</taxon>
        <taxon>Cirrhinus</taxon>
    </lineage>
</organism>
<evidence type="ECO:0000313" key="3">
    <source>
        <dbReference type="Proteomes" id="UP001187343"/>
    </source>
</evidence>
<feature type="compositionally biased region" description="Low complexity" evidence="1">
    <location>
        <begin position="88"/>
        <end position="101"/>
    </location>
</feature>
<keyword evidence="3" id="KW-1185">Reference proteome</keyword>